<dbReference type="PANTHER" id="PTHR43344">
    <property type="entry name" value="PHOSPHOSERINE PHOSPHATASE"/>
    <property type="match status" value="1"/>
</dbReference>
<dbReference type="Pfam" id="PF12710">
    <property type="entry name" value="HAD"/>
    <property type="match status" value="1"/>
</dbReference>
<dbReference type="InterPro" id="IPR006385">
    <property type="entry name" value="HAD_hydro_SerB1"/>
</dbReference>
<comment type="similarity">
    <text evidence="1">Belongs to the HAD-like hydrolase superfamily. SerB family.</text>
</comment>
<dbReference type="InterPro" id="IPR050582">
    <property type="entry name" value="HAD-like_SerB"/>
</dbReference>
<dbReference type="Gene3D" id="1.20.1440.100">
    <property type="entry name" value="SG protein - dephosphorylation function"/>
    <property type="match status" value="1"/>
</dbReference>
<keyword evidence="2" id="KW-0479">Metal-binding</keyword>
<dbReference type="GO" id="GO:0016787">
    <property type="term" value="F:hydrolase activity"/>
    <property type="evidence" value="ECO:0007669"/>
    <property type="project" value="UniProtKB-KW"/>
</dbReference>
<proteinExistence type="inferred from homology"/>
<dbReference type="EC" id="3.1.3.-" evidence="5"/>
<reference evidence="5 6" key="1">
    <citation type="submission" date="2023-06" db="EMBL/GenBank/DDBJ databases">
        <authorList>
            <person name="Oyuntsetseg B."/>
            <person name="Kim S.B."/>
        </authorList>
    </citation>
    <scope>NUCLEOTIDE SEQUENCE [LARGE SCALE GENOMIC DNA]</scope>
    <source>
        <strain evidence="5 6">2-2</strain>
    </source>
</reference>
<dbReference type="Proteomes" id="UP001227101">
    <property type="component" value="Chromosome"/>
</dbReference>
<keyword evidence="3 5" id="KW-0378">Hydrolase</keyword>
<evidence type="ECO:0000256" key="1">
    <source>
        <dbReference type="ARBA" id="ARBA00009184"/>
    </source>
</evidence>
<dbReference type="InterPro" id="IPR023214">
    <property type="entry name" value="HAD_sf"/>
</dbReference>
<dbReference type="NCBIfam" id="TIGR01488">
    <property type="entry name" value="HAD-SF-IB"/>
    <property type="match status" value="1"/>
</dbReference>
<dbReference type="PANTHER" id="PTHR43344:SF13">
    <property type="entry name" value="PHOSPHATASE RV3661-RELATED"/>
    <property type="match status" value="1"/>
</dbReference>
<keyword evidence="6" id="KW-1185">Reference proteome</keyword>
<dbReference type="RefSeq" id="WP_285457382.1">
    <property type="nucleotide sequence ID" value="NZ_CP127173.1"/>
</dbReference>
<protein>
    <submittedName>
        <fullName evidence="5">HAD family hydrolase</fullName>
        <ecNumber evidence="5">3.1.3.-</ecNumber>
    </submittedName>
</protein>
<dbReference type="EMBL" id="CP127173">
    <property type="protein sequence ID" value="WIV59826.1"/>
    <property type="molecule type" value="Genomic_DNA"/>
</dbReference>
<dbReference type="NCBIfam" id="TIGR01490">
    <property type="entry name" value="HAD-SF-IB-hyp1"/>
    <property type="match status" value="1"/>
</dbReference>
<evidence type="ECO:0000256" key="3">
    <source>
        <dbReference type="ARBA" id="ARBA00022801"/>
    </source>
</evidence>
<dbReference type="Gene3D" id="3.40.50.1000">
    <property type="entry name" value="HAD superfamily/HAD-like"/>
    <property type="match status" value="1"/>
</dbReference>
<evidence type="ECO:0000256" key="2">
    <source>
        <dbReference type="ARBA" id="ARBA00022723"/>
    </source>
</evidence>
<dbReference type="CDD" id="cd02612">
    <property type="entry name" value="HAD_PGPPase"/>
    <property type="match status" value="1"/>
</dbReference>
<accession>A0ABY8XW15</accession>
<keyword evidence="4" id="KW-0460">Magnesium</keyword>
<dbReference type="SUPFAM" id="SSF56784">
    <property type="entry name" value="HAD-like"/>
    <property type="match status" value="1"/>
</dbReference>
<dbReference type="InterPro" id="IPR036412">
    <property type="entry name" value="HAD-like_sf"/>
</dbReference>
<evidence type="ECO:0000313" key="6">
    <source>
        <dbReference type="Proteomes" id="UP001227101"/>
    </source>
</evidence>
<evidence type="ECO:0000313" key="5">
    <source>
        <dbReference type="EMBL" id="WIV59826.1"/>
    </source>
</evidence>
<evidence type="ECO:0000256" key="4">
    <source>
        <dbReference type="ARBA" id="ARBA00022842"/>
    </source>
</evidence>
<organism evidence="5 6">
    <name type="scientific">Amycolatopsis nalaikhensis</name>
    <dbReference type="NCBI Taxonomy" id="715472"/>
    <lineage>
        <taxon>Bacteria</taxon>
        <taxon>Bacillati</taxon>
        <taxon>Actinomycetota</taxon>
        <taxon>Actinomycetes</taxon>
        <taxon>Pseudonocardiales</taxon>
        <taxon>Pseudonocardiaceae</taxon>
        <taxon>Amycolatopsis</taxon>
    </lineage>
</organism>
<gene>
    <name evidence="5" type="ORF">QP939_15035</name>
</gene>
<name>A0ABY8XW15_9PSEU</name>
<sequence>MRAAFFDVDETLLTGKSMFEFLRFWLARCGDDGTAYEREAAAVRELSARGMPREDVNRAFYSRFAGADAAEVRAAGRDWYARYRARPGAFVTAGVEALAAHRAAGDVVVLVSGSFPPALDPVAGDLGADRVLCTTVDVGADGRFTGTVTEPMIGAAKAEAVAKTAAELGVSIADCWGYGDHASDLGLLRAVGHPVVIGEDPVLTAHAREHGWPVLSQAGGGRGRP</sequence>